<reference evidence="9 10" key="1">
    <citation type="submission" date="2021-12" db="EMBL/GenBank/DDBJ databases">
        <title>Discovery of the Pendulisporaceae a myxobacterial family with distinct sporulation behavior and unique specialized metabolism.</title>
        <authorList>
            <person name="Garcia R."/>
            <person name="Popoff A."/>
            <person name="Bader C.D."/>
            <person name="Loehr J."/>
            <person name="Walesch S."/>
            <person name="Walt C."/>
            <person name="Boldt J."/>
            <person name="Bunk B."/>
            <person name="Haeckl F.J.F.P.J."/>
            <person name="Gunesch A.P."/>
            <person name="Birkelbach J."/>
            <person name="Nuebel U."/>
            <person name="Pietschmann T."/>
            <person name="Bach T."/>
            <person name="Mueller R."/>
        </authorList>
    </citation>
    <scope>NUCLEOTIDE SEQUENCE [LARGE SCALE GENOMIC DNA]</scope>
    <source>
        <strain evidence="9 10">MSr11954</strain>
    </source>
</reference>
<evidence type="ECO:0000256" key="4">
    <source>
        <dbReference type="ARBA" id="ARBA00022825"/>
    </source>
</evidence>
<dbReference type="InterPro" id="IPR015500">
    <property type="entry name" value="Peptidase_S8_subtilisin-rel"/>
</dbReference>
<feature type="domain" description="Peptidase S8/S53" evidence="8">
    <location>
        <begin position="407"/>
        <end position="658"/>
    </location>
</feature>
<dbReference type="Pfam" id="PF00082">
    <property type="entry name" value="Peptidase_S8"/>
    <property type="match status" value="1"/>
</dbReference>
<feature type="active site" description="Charge relay system" evidence="5">
    <location>
        <position position="637"/>
    </location>
</feature>
<comment type="similarity">
    <text evidence="1 5 6">Belongs to the peptidase S8 family.</text>
</comment>
<dbReference type="EMBL" id="CP089984">
    <property type="protein sequence ID" value="WXB12095.1"/>
    <property type="molecule type" value="Genomic_DNA"/>
</dbReference>
<proteinExistence type="inferred from homology"/>
<feature type="active site" description="Charge relay system" evidence="5">
    <location>
        <position position="416"/>
    </location>
</feature>
<dbReference type="Gene3D" id="3.40.50.200">
    <property type="entry name" value="Peptidase S8/S53 domain"/>
    <property type="match status" value="1"/>
</dbReference>
<dbReference type="InterPro" id="IPR022398">
    <property type="entry name" value="Peptidase_S8_His-AS"/>
</dbReference>
<keyword evidence="4 5" id="KW-0720">Serine protease</keyword>
<organism evidence="9 10">
    <name type="scientific">Pendulispora albinea</name>
    <dbReference type="NCBI Taxonomy" id="2741071"/>
    <lineage>
        <taxon>Bacteria</taxon>
        <taxon>Pseudomonadati</taxon>
        <taxon>Myxococcota</taxon>
        <taxon>Myxococcia</taxon>
        <taxon>Myxococcales</taxon>
        <taxon>Sorangiineae</taxon>
        <taxon>Pendulisporaceae</taxon>
        <taxon>Pendulispora</taxon>
    </lineage>
</organism>
<dbReference type="InterPro" id="IPR000209">
    <property type="entry name" value="Peptidase_S8/S53_dom"/>
</dbReference>
<feature type="active site" description="Charge relay system" evidence="5">
    <location>
        <position position="464"/>
    </location>
</feature>
<evidence type="ECO:0000259" key="8">
    <source>
        <dbReference type="Pfam" id="PF00082"/>
    </source>
</evidence>
<dbReference type="PROSITE" id="PS00136">
    <property type="entry name" value="SUBTILASE_ASP"/>
    <property type="match status" value="1"/>
</dbReference>
<dbReference type="InterPro" id="IPR023827">
    <property type="entry name" value="Peptidase_S8_Asp-AS"/>
</dbReference>
<dbReference type="PANTHER" id="PTHR43806">
    <property type="entry name" value="PEPTIDASE S8"/>
    <property type="match status" value="1"/>
</dbReference>
<evidence type="ECO:0000313" key="10">
    <source>
        <dbReference type="Proteomes" id="UP001370348"/>
    </source>
</evidence>
<feature type="region of interest" description="Disordered" evidence="7">
    <location>
        <begin position="1"/>
        <end position="20"/>
    </location>
</feature>
<evidence type="ECO:0000256" key="2">
    <source>
        <dbReference type="ARBA" id="ARBA00022670"/>
    </source>
</evidence>
<dbReference type="PROSITE" id="PS51892">
    <property type="entry name" value="SUBTILASE"/>
    <property type="match status" value="1"/>
</dbReference>
<keyword evidence="10" id="KW-1185">Reference proteome</keyword>
<dbReference type="SUPFAM" id="SSF52743">
    <property type="entry name" value="Subtilisin-like"/>
    <property type="match status" value="1"/>
</dbReference>
<dbReference type="PANTHER" id="PTHR43806:SF11">
    <property type="entry name" value="CEREVISIN-RELATED"/>
    <property type="match status" value="1"/>
</dbReference>
<feature type="compositionally biased region" description="Basic and acidic residues" evidence="7">
    <location>
        <begin position="7"/>
        <end position="17"/>
    </location>
</feature>
<evidence type="ECO:0000256" key="3">
    <source>
        <dbReference type="ARBA" id="ARBA00022801"/>
    </source>
</evidence>
<dbReference type="Proteomes" id="UP001370348">
    <property type="component" value="Chromosome"/>
</dbReference>
<evidence type="ECO:0000256" key="5">
    <source>
        <dbReference type="PROSITE-ProRule" id="PRU01240"/>
    </source>
</evidence>
<evidence type="ECO:0000256" key="6">
    <source>
        <dbReference type="RuleBase" id="RU003355"/>
    </source>
</evidence>
<dbReference type="InterPro" id="IPR036852">
    <property type="entry name" value="Peptidase_S8/S53_dom_sf"/>
</dbReference>
<gene>
    <name evidence="9" type="ORF">LZC94_30110</name>
</gene>
<evidence type="ECO:0000256" key="1">
    <source>
        <dbReference type="ARBA" id="ARBA00011073"/>
    </source>
</evidence>
<name>A0ABZ2LMW0_9BACT</name>
<keyword evidence="3 5" id="KW-0378">Hydrolase</keyword>
<dbReference type="InterPro" id="IPR023828">
    <property type="entry name" value="Peptidase_S8_Ser-AS"/>
</dbReference>
<dbReference type="PROSITE" id="PS00137">
    <property type="entry name" value="SUBTILASE_HIS"/>
    <property type="match status" value="1"/>
</dbReference>
<evidence type="ECO:0000256" key="7">
    <source>
        <dbReference type="SAM" id="MobiDB-lite"/>
    </source>
</evidence>
<keyword evidence="2 5" id="KW-0645">Protease</keyword>
<dbReference type="PRINTS" id="PR00723">
    <property type="entry name" value="SUBTILISIN"/>
</dbReference>
<accession>A0ABZ2LMW0</accession>
<dbReference type="PROSITE" id="PS51257">
    <property type="entry name" value="PROKAR_LIPOPROTEIN"/>
    <property type="match status" value="1"/>
</dbReference>
<sequence length="839" mass="87580">MSTRRPHTLERGQEPRRPRLFHLRPWLAAMGLLACTPSATSTSPQPHPDPHPHKETAPASSSKPEQGVFKGATRDSVIQGQRITPIAWVHADIMNATQTAVTVLFLYEWQATPGEQVKMDTITMPIDVNGNFSGKYADIQQISGYVIGTQVRVTATINNQKGKPSDQLTNVDLPPASPPSVAPQARAYPVIGALPVLATQPIYSSFWNIGLNVVNVGGKPAVQARYDGPPGSFTSEPITVDPSTKSFRGKATRKGSNGSVTFAGTFLDLQDGASPKGAANFPILTQSYSSGTSGYVLTDSVGSDSILWLESSTTTRSGVVLGSSPFSTAATAWAQVVKLRKTRSIVSAGMNGPTVGVTNPPNDPYFAPPGHPPGQYPYPTMNGQLCCTAGIAPTIPADAWAVPNASGTNIQVAVLDTGVVADHEDLAGKVLGGHNSLPWPWWADWLREYIPNNWRTDSSDLYGHGTGVAGVVTANRNNGIGVAGTVANARVIPVRVLGANNSGTYATLADGLLWLLDNNLADIFNTSLISQLAPDPTVAELSRRAVNQGRLFLAGSGNSAQPVIPTPAGLPDVISVASSENNNAPADYSGAAINLDMMAPGGNTGQEMPVLWKPGAASCTDPVWNANPNYCMKFGTSFATPYASAVAAMLLSLRPNLRRGSAACTANPRECVGEATSILQATGLPIATPDWAGQGVTNVNLVQALTALVPGAIVIAPPTAATAINTLGCNSFVNCTAPGLLVRWTAAGPPPPGSGLVLQGYLVYRNGALQLTPGTPNPIIVPGAQYYDTQLPVDPAGGALVPGRYTYTVTALYQNGAGVKRESLSAPAMHVNCTGTICI</sequence>
<evidence type="ECO:0000313" key="9">
    <source>
        <dbReference type="EMBL" id="WXB12095.1"/>
    </source>
</evidence>
<feature type="region of interest" description="Disordered" evidence="7">
    <location>
        <begin position="37"/>
        <end position="74"/>
    </location>
</feature>
<dbReference type="InterPro" id="IPR050131">
    <property type="entry name" value="Peptidase_S8_subtilisin-like"/>
</dbReference>
<dbReference type="PROSITE" id="PS00138">
    <property type="entry name" value="SUBTILASE_SER"/>
    <property type="match status" value="1"/>
</dbReference>
<dbReference type="RefSeq" id="WP_394821714.1">
    <property type="nucleotide sequence ID" value="NZ_CP089984.1"/>
</dbReference>
<protein>
    <submittedName>
        <fullName evidence="9">S8 family serine peptidase</fullName>
    </submittedName>
</protein>